<accession>A0A438CPG7</accession>
<dbReference type="InterPro" id="IPR007484">
    <property type="entry name" value="Peptidase_M28"/>
</dbReference>
<organism evidence="9 10">
    <name type="scientific">Vitis vinifera</name>
    <name type="common">Grape</name>
    <dbReference type="NCBI Taxonomy" id="29760"/>
    <lineage>
        <taxon>Eukaryota</taxon>
        <taxon>Viridiplantae</taxon>
        <taxon>Streptophyta</taxon>
        <taxon>Embryophyta</taxon>
        <taxon>Tracheophyta</taxon>
        <taxon>Spermatophyta</taxon>
        <taxon>Magnoliopsida</taxon>
        <taxon>eudicotyledons</taxon>
        <taxon>Gunneridae</taxon>
        <taxon>Pentapetalae</taxon>
        <taxon>rosids</taxon>
        <taxon>Vitales</taxon>
        <taxon>Vitaceae</taxon>
        <taxon>Viteae</taxon>
        <taxon>Vitis</taxon>
    </lineage>
</organism>
<comment type="catalytic activity">
    <reaction evidence="5">
        <text>Release of an unsubstituted, C-terminal glutamyl residue, typically from Ac-Asp-Glu or folylpoly-gamma-glutamates.</text>
        <dbReference type="EC" id="3.4.17.21"/>
    </reaction>
</comment>
<proteinExistence type="predicted"/>
<dbReference type="FunFam" id="3.40.630.10:FF:000164">
    <property type="entry name" value="Os01g0740650 protein"/>
    <property type="match status" value="1"/>
</dbReference>
<protein>
    <recommendedName>
        <fullName evidence="7">glutamate carboxypeptidase II</fullName>
        <ecNumber evidence="7">3.4.17.21</ecNumber>
    </recommendedName>
</protein>
<sequence length="326" mass="36729">MLWRKVIVGNFGEEPSEWCSWVAREGYGDSFPFLFSFATSKEAWVDDVWEIEDEMAEKKIATIHNVFAVIRGSEEPDRYVLLGNHRDAWTYGAVDPNSGTAVLLDIARRYALMMRQGWQPRRTIVLCSWDAEEFGMIGSTEWVEQNLLNLGSKVVAYLNVDCAVQGPGFFAGATPQLDNLLIEVAKKVQDPDSESMTIYDNWMITNKVINIQRLSGVDSDFAPLLQHAGVPSVDLYYGRVAGVWGLLALHLADDPILPVNYVSYTEQLWNYTNLLRNLGERYCIPAPYNCIIQELISAAEEAEGEASSSPMANLTRNNEDRLWTSI</sequence>
<keyword evidence="3" id="KW-1133">Transmembrane helix</keyword>
<dbReference type="Proteomes" id="UP000288805">
    <property type="component" value="Unassembled WGS sequence"/>
</dbReference>
<keyword evidence="9" id="KW-0378">Hydrolase</keyword>
<evidence type="ECO:0000313" key="9">
    <source>
        <dbReference type="EMBL" id="RVW25078.1"/>
    </source>
</evidence>
<evidence type="ECO:0000259" key="8">
    <source>
        <dbReference type="Pfam" id="PF04389"/>
    </source>
</evidence>
<dbReference type="InterPro" id="IPR039373">
    <property type="entry name" value="Peptidase_M28B"/>
</dbReference>
<dbReference type="EMBL" id="QGNW01002139">
    <property type="protein sequence ID" value="RVW25078.1"/>
    <property type="molecule type" value="Genomic_DNA"/>
</dbReference>
<feature type="domain" description="Peptidase M28" evidence="8">
    <location>
        <begin position="65"/>
        <end position="235"/>
    </location>
</feature>
<evidence type="ECO:0000256" key="7">
    <source>
        <dbReference type="ARBA" id="ARBA00066561"/>
    </source>
</evidence>
<dbReference type="GO" id="GO:0012505">
    <property type="term" value="C:endomembrane system"/>
    <property type="evidence" value="ECO:0007669"/>
    <property type="project" value="UniProtKB-SubCell"/>
</dbReference>
<keyword evidence="4" id="KW-0472">Membrane</keyword>
<dbReference type="PANTHER" id="PTHR10404:SF75">
    <property type="entry name" value="GLUTAMATE CARBOXYPEPTIDASE AMP1-RELATED"/>
    <property type="match status" value="1"/>
</dbReference>
<dbReference type="AlphaFoldDB" id="A0A438CPG7"/>
<keyword evidence="9" id="KW-0645">Protease</keyword>
<dbReference type="Pfam" id="PF04389">
    <property type="entry name" value="Peptidase_M28"/>
    <property type="match status" value="1"/>
</dbReference>
<evidence type="ECO:0000256" key="2">
    <source>
        <dbReference type="ARBA" id="ARBA00022968"/>
    </source>
</evidence>
<reference evidence="9 10" key="1">
    <citation type="journal article" date="2018" name="PLoS Genet.">
        <title>Population sequencing reveals clonal diversity and ancestral inbreeding in the grapevine cultivar Chardonnay.</title>
        <authorList>
            <person name="Roach M.J."/>
            <person name="Johnson D.L."/>
            <person name="Bohlmann J."/>
            <person name="van Vuuren H.J."/>
            <person name="Jones S.J."/>
            <person name="Pretorius I.S."/>
            <person name="Schmidt S.A."/>
            <person name="Borneman A.R."/>
        </authorList>
    </citation>
    <scope>NUCLEOTIDE SEQUENCE [LARGE SCALE GENOMIC DNA]</scope>
    <source>
        <strain evidence="10">cv. Chardonnay</strain>
        <tissue evidence="9">Leaf</tissue>
    </source>
</reference>
<dbReference type="SUPFAM" id="SSF53187">
    <property type="entry name" value="Zn-dependent exopeptidases"/>
    <property type="match status" value="1"/>
</dbReference>
<dbReference type="CDD" id="cd08022">
    <property type="entry name" value="M28_PSMA_like"/>
    <property type="match status" value="1"/>
</dbReference>
<keyword evidence="2" id="KW-0735">Signal-anchor</keyword>
<dbReference type="GO" id="GO:0004181">
    <property type="term" value="F:metallocarboxypeptidase activity"/>
    <property type="evidence" value="ECO:0007669"/>
    <property type="project" value="UniProtKB-EC"/>
</dbReference>
<evidence type="ECO:0000256" key="3">
    <source>
        <dbReference type="ARBA" id="ARBA00022989"/>
    </source>
</evidence>
<dbReference type="PANTHER" id="PTHR10404">
    <property type="entry name" value="N-ACETYLATED-ALPHA-LINKED ACIDIC DIPEPTIDASE"/>
    <property type="match status" value="1"/>
</dbReference>
<dbReference type="EC" id="3.4.17.21" evidence="7"/>
<evidence type="ECO:0000256" key="6">
    <source>
        <dbReference type="ARBA" id="ARBA00060399"/>
    </source>
</evidence>
<evidence type="ECO:0000256" key="4">
    <source>
        <dbReference type="ARBA" id="ARBA00023136"/>
    </source>
</evidence>
<evidence type="ECO:0000313" key="10">
    <source>
        <dbReference type="Proteomes" id="UP000288805"/>
    </source>
</evidence>
<evidence type="ECO:0000256" key="5">
    <source>
        <dbReference type="ARBA" id="ARBA00052003"/>
    </source>
</evidence>
<comment type="subcellular location">
    <subcellularLocation>
        <location evidence="6">Endomembrane system</location>
        <topology evidence="6">Single-pass type II membrane protein</topology>
    </subcellularLocation>
</comment>
<dbReference type="Gene3D" id="3.40.630.10">
    <property type="entry name" value="Zn peptidases"/>
    <property type="match status" value="1"/>
</dbReference>
<comment type="caution">
    <text evidence="9">The sequence shown here is derived from an EMBL/GenBank/DDBJ whole genome shotgun (WGS) entry which is preliminary data.</text>
</comment>
<keyword evidence="9" id="KW-0121">Carboxypeptidase</keyword>
<name>A0A438CPG7_VITVI</name>
<gene>
    <name evidence="9" type="primary">AMP1_4</name>
    <name evidence="9" type="ORF">CK203_115994</name>
</gene>
<evidence type="ECO:0000256" key="1">
    <source>
        <dbReference type="ARBA" id="ARBA00022692"/>
    </source>
</evidence>
<keyword evidence="1" id="KW-0812">Transmembrane</keyword>